<evidence type="ECO:0000313" key="2">
    <source>
        <dbReference type="Proteomes" id="UP000093111"/>
    </source>
</evidence>
<dbReference type="RefSeq" id="WP_068954703.1">
    <property type="nucleotide sequence ID" value="NZ_LGLV01000008.1"/>
</dbReference>
<evidence type="ECO:0008006" key="3">
    <source>
        <dbReference type="Google" id="ProtNLM"/>
    </source>
</evidence>
<dbReference type="STRING" id="1612624.ADU59_13795"/>
<proteinExistence type="predicted"/>
<protein>
    <recommendedName>
        <fullName evidence="3">Growth inhibitor PemK</fullName>
    </recommendedName>
</protein>
<organism evidence="1 2">
    <name type="scientific">Pararhizobium polonicum</name>
    <dbReference type="NCBI Taxonomy" id="1612624"/>
    <lineage>
        <taxon>Bacteria</taxon>
        <taxon>Pseudomonadati</taxon>
        <taxon>Pseudomonadota</taxon>
        <taxon>Alphaproteobacteria</taxon>
        <taxon>Hyphomicrobiales</taxon>
        <taxon>Rhizobiaceae</taxon>
        <taxon>Rhizobium/Agrobacterium group</taxon>
        <taxon>Pararhizobium</taxon>
    </lineage>
</organism>
<gene>
    <name evidence="1" type="ORF">ADU59_13795</name>
</gene>
<name>A0A1C7P0T6_9HYPH</name>
<keyword evidence="2" id="KW-1185">Reference proteome</keyword>
<reference evidence="1 2" key="1">
    <citation type="journal article" date="2016" name="Syst. Appl. Microbiol.">
        <title>Pararhizobium polonicum sp. nov. isolated from tumors on stone fruit rootstocks.</title>
        <authorList>
            <person name="Pulawska J."/>
            <person name="Kuzmanovic N."/>
            <person name="Willems A."/>
            <person name="Pothier J.F."/>
        </authorList>
    </citation>
    <scope>NUCLEOTIDE SEQUENCE [LARGE SCALE GENOMIC DNA]</scope>
    <source>
        <strain evidence="1 2">F5.1</strain>
    </source>
</reference>
<accession>A0A1C7P0T6</accession>
<comment type="caution">
    <text evidence="1">The sequence shown here is derived from an EMBL/GenBank/DDBJ whole genome shotgun (WGS) entry which is preliminary data.</text>
</comment>
<dbReference type="OrthoDB" id="7432864at2"/>
<dbReference type="EMBL" id="LGLV01000008">
    <property type="protein sequence ID" value="OBZ94881.1"/>
    <property type="molecule type" value="Genomic_DNA"/>
</dbReference>
<sequence>MFKPGDILRYNYLWARQFDDGEESGRKARPVCLVVRTQTKPANLFLFPLTSQPPAQGRVAFALGEIECRRAGLDFPTWLIVDEYNYLREDELFDLEAARPVGSLSPAVLRKVALLIRQAAETRRLRAIHRA</sequence>
<dbReference type="AlphaFoldDB" id="A0A1C7P0T6"/>
<evidence type="ECO:0000313" key="1">
    <source>
        <dbReference type="EMBL" id="OBZ94881.1"/>
    </source>
</evidence>
<dbReference type="Proteomes" id="UP000093111">
    <property type="component" value="Unassembled WGS sequence"/>
</dbReference>